<organism evidence="1 2">
    <name type="scientific">Loigolactobacillus jiayinensis</name>
    <dbReference type="NCBI Taxonomy" id="2486016"/>
    <lineage>
        <taxon>Bacteria</taxon>
        <taxon>Bacillati</taxon>
        <taxon>Bacillota</taxon>
        <taxon>Bacilli</taxon>
        <taxon>Lactobacillales</taxon>
        <taxon>Lactobacillaceae</taxon>
        <taxon>Loigolactobacillus</taxon>
    </lineage>
</organism>
<reference evidence="2" key="1">
    <citation type="journal article" date="2019" name="Int. J. Syst. Evol. Microbiol.">
        <title>The Global Catalogue of Microorganisms (GCM) 10K type strain sequencing project: providing services to taxonomists for standard genome sequencing and annotation.</title>
        <authorList>
            <consortium name="The Broad Institute Genomics Platform"/>
            <consortium name="The Broad Institute Genome Sequencing Center for Infectious Disease"/>
            <person name="Wu L."/>
            <person name="Ma J."/>
        </authorList>
    </citation>
    <scope>NUCLEOTIDE SEQUENCE [LARGE SCALE GENOMIC DNA]</scope>
    <source>
        <strain evidence="2">CCM 8904</strain>
    </source>
</reference>
<name>A0ABW1RFQ4_9LACO</name>
<sequence length="149" mass="16850">MSNAITLARLPDDVEPVLLSNTYQNGVTIFKSISELYQDLDGLFDFGAPTLPAITQCPSNYLNRAAYLWLNQLFNQLQDVLNDLISRFNSYGIVGAPNYTDTPQINLWQPKTLGFADYKININNNWQSIEDKLNGCYLYIAPYLKEGVS</sequence>
<proteinExistence type="predicted"/>
<keyword evidence="2" id="KW-1185">Reference proteome</keyword>
<dbReference type="EMBL" id="JBHSSL010000041">
    <property type="protein sequence ID" value="MFC6170347.1"/>
    <property type="molecule type" value="Genomic_DNA"/>
</dbReference>
<dbReference type="RefSeq" id="WP_125552679.1">
    <property type="nucleotide sequence ID" value="NZ_JBHSSL010000041.1"/>
</dbReference>
<protein>
    <submittedName>
        <fullName evidence="1">Uncharacterized protein</fullName>
    </submittedName>
</protein>
<accession>A0ABW1RFQ4</accession>
<evidence type="ECO:0000313" key="1">
    <source>
        <dbReference type="EMBL" id="MFC6170347.1"/>
    </source>
</evidence>
<gene>
    <name evidence="1" type="ORF">ACFQGP_07145</name>
</gene>
<evidence type="ECO:0000313" key="2">
    <source>
        <dbReference type="Proteomes" id="UP001596289"/>
    </source>
</evidence>
<dbReference type="Proteomes" id="UP001596289">
    <property type="component" value="Unassembled WGS sequence"/>
</dbReference>
<comment type="caution">
    <text evidence="1">The sequence shown here is derived from an EMBL/GenBank/DDBJ whole genome shotgun (WGS) entry which is preliminary data.</text>
</comment>